<dbReference type="AlphaFoldDB" id="A0A328U8M9"/>
<dbReference type="Proteomes" id="UP000249377">
    <property type="component" value="Unassembled WGS sequence"/>
</dbReference>
<sequence length="166" mass="19196">MPSWIQWTHHSEGKTHCDECLKLDGCWFLESKSPTWPHHPFCHCTLDPIDYAVVLMDATTYSEYSKFDPYLFDPDNVYKHGKNRAFESWGYTVTDARWLQAEIEKQALEKYIAGDYTLGKLNEHGQRINIRVTIPRKDGTSEVSFMAGWMVKSNGKLKLNTPYGGK</sequence>
<gene>
    <name evidence="2" type="ORF">DPQ25_12435</name>
</gene>
<dbReference type="EMBL" id="QLYR01000011">
    <property type="protein sequence ID" value="RAQ22626.1"/>
    <property type="molecule type" value="Genomic_DNA"/>
</dbReference>
<keyword evidence="3" id="KW-1185">Reference proteome</keyword>
<accession>A0A328U8M9</accession>
<feature type="domain" description="DUF6883" evidence="1">
    <location>
        <begin position="65"/>
        <end position="158"/>
    </location>
</feature>
<comment type="caution">
    <text evidence="2">The sequence shown here is derived from an EMBL/GenBank/DDBJ whole genome shotgun (WGS) entry which is preliminary data.</text>
</comment>
<dbReference type="Pfam" id="PF21814">
    <property type="entry name" value="DUF6883"/>
    <property type="match status" value="1"/>
</dbReference>
<proteinExistence type="predicted"/>
<evidence type="ECO:0000313" key="3">
    <source>
        <dbReference type="Proteomes" id="UP000249377"/>
    </source>
</evidence>
<protein>
    <recommendedName>
        <fullName evidence="1">DUF6883 domain-containing protein</fullName>
    </recommendedName>
</protein>
<reference evidence="2 3" key="1">
    <citation type="submission" date="2018-06" db="EMBL/GenBank/DDBJ databases">
        <title>Noncontiguous genome sequence of Ruminococcaceae bacterium ASD2818.</title>
        <authorList>
            <person name="Chaplin A.V."/>
            <person name="Sokolova S.R."/>
            <person name="Kochetkova T.O."/>
            <person name="Goltsov A.Y."/>
            <person name="Trofimov D.Y."/>
            <person name="Efimov B.A."/>
        </authorList>
    </citation>
    <scope>NUCLEOTIDE SEQUENCE [LARGE SCALE GENOMIC DNA]</scope>
    <source>
        <strain evidence="2 3">ASD2818</strain>
    </source>
</reference>
<organism evidence="2 3">
    <name type="scientific">Hydrogeniiclostridium mannosilyticum</name>
    <dbReference type="NCBI Taxonomy" id="2764322"/>
    <lineage>
        <taxon>Bacteria</taxon>
        <taxon>Bacillati</taxon>
        <taxon>Bacillota</taxon>
        <taxon>Clostridia</taxon>
        <taxon>Eubacteriales</taxon>
        <taxon>Acutalibacteraceae</taxon>
        <taxon>Hydrogeniiclostridium</taxon>
    </lineage>
</organism>
<evidence type="ECO:0000313" key="2">
    <source>
        <dbReference type="EMBL" id="RAQ22626.1"/>
    </source>
</evidence>
<dbReference type="InterPro" id="IPR049250">
    <property type="entry name" value="DUF6883"/>
</dbReference>
<evidence type="ECO:0000259" key="1">
    <source>
        <dbReference type="Pfam" id="PF21814"/>
    </source>
</evidence>
<name>A0A328U8M9_9FIRM</name>